<reference evidence="1" key="1">
    <citation type="submission" date="2022-02" db="EMBL/GenBank/DDBJ databases">
        <title>Plant Genome Project.</title>
        <authorList>
            <person name="Zhang R.-G."/>
        </authorList>
    </citation>
    <scope>NUCLEOTIDE SEQUENCE</scope>
    <source>
        <strain evidence="1">AT1</strain>
    </source>
</reference>
<comment type="caution">
    <text evidence="1">The sequence shown here is derived from an EMBL/GenBank/DDBJ whole genome shotgun (WGS) entry which is preliminary data.</text>
</comment>
<protein>
    <submittedName>
        <fullName evidence="1">Uncharacterized protein</fullName>
    </submittedName>
</protein>
<organism evidence="1 2">
    <name type="scientific">Rhododendron molle</name>
    <name type="common">Chinese azalea</name>
    <name type="synonym">Azalea mollis</name>
    <dbReference type="NCBI Taxonomy" id="49168"/>
    <lineage>
        <taxon>Eukaryota</taxon>
        <taxon>Viridiplantae</taxon>
        <taxon>Streptophyta</taxon>
        <taxon>Embryophyta</taxon>
        <taxon>Tracheophyta</taxon>
        <taxon>Spermatophyta</taxon>
        <taxon>Magnoliopsida</taxon>
        <taxon>eudicotyledons</taxon>
        <taxon>Gunneridae</taxon>
        <taxon>Pentapetalae</taxon>
        <taxon>asterids</taxon>
        <taxon>Ericales</taxon>
        <taxon>Ericaceae</taxon>
        <taxon>Ericoideae</taxon>
        <taxon>Rhodoreae</taxon>
        <taxon>Rhododendron</taxon>
    </lineage>
</organism>
<name>A0ACC0LJQ0_RHOML</name>
<dbReference type="EMBL" id="CM046399">
    <property type="protein sequence ID" value="KAI8528940.1"/>
    <property type="molecule type" value="Genomic_DNA"/>
</dbReference>
<dbReference type="Proteomes" id="UP001062846">
    <property type="component" value="Chromosome 12"/>
</dbReference>
<keyword evidence="2" id="KW-1185">Reference proteome</keyword>
<sequence>MTCASSWATAFATTFSVRRKVKTPFSSREFGCNGDIAGDDEVDDDDEENKKREQENDELKKQRERERKAARLALEQIEKTVEFDDNFQVTKDFYELIQCYPNHTMAEVEEGEILTED</sequence>
<evidence type="ECO:0000313" key="2">
    <source>
        <dbReference type="Proteomes" id="UP001062846"/>
    </source>
</evidence>
<proteinExistence type="predicted"/>
<accession>A0ACC0LJQ0</accession>
<gene>
    <name evidence="1" type="ORF">RHMOL_Rhmol12G0186900</name>
</gene>
<evidence type="ECO:0000313" key="1">
    <source>
        <dbReference type="EMBL" id="KAI8528940.1"/>
    </source>
</evidence>